<reference evidence="4" key="2">
    <citation type="submission" date="2020-04" db="EMBL/GenBank/DDBJ databases">
        <authorList>
            <consortium name="NCBI Genome Project"/>
        </authorList>
    </citation>
    <scope>NUCLEOTIDE SEQUENCE</scope>
    <source>
        <strain evidence="4">CBS 781.70</strain>
    </source>
</reference>
<dbReference type="RefSeq" id="XP_033538061.1">
    <property type="nucleotide sequence ID" value="XM_033678639.1"/>
</dbReference>
<reference evidence="2 4" key="1">
    <citation type="submission" date="2020-01" db="EMBL/GenBank/DDBJ databases">
        <authorList>
            <consortium name="DOE Joint Genome Institute"/>
            <person name="Haridas S."/>
            <person name="Albert R."/>
            <person name="Binder M."/>
            <person name="Bloem J."/>
            <person name="Labutti K."/>
            <person name="Salamov A."/>
            <person name="Andreopoulos B."/>
            <person name="Baker S.E."/>
            <person name="Barry K."/>
            <person name="Bills G."/>
            <person name="Bluhm B.H."/>
            <person name="Cannon C."/>
            <person name="Castanera R."/>
            <person name="Culley D.E."/>
            <person name="Daum C."/>
            <person name="Ezra D."/>
            <person name="Gonzalez J.B."/>
            <person name="Henrissat B."/>
            <person name="Kuo A."/>
            <person name="Liang C."/>
            <person name="Lipzen A."/>
            <person name="Lutzoni F."/>
            <person name="Magnuson J."/>
            <person name="Mondo S."/>
            <person name="Nolan M."/>
            <person name="Ohm R."/>
            <person name="Pangilinan J."/>
            <person name="Park H.-J."/>
            <person name="Ramirez L."/>
            <person name="Alfaro M."/>
            <person name="Sun H."/>
            <person name="Tritt A."/>
            <person name="Yoshinaga Y."/>
            <person name="Zwiers L.-H."/>
            <person name="Turgeon B.G."/>
            <person name="Goodwin S.B."/>
            <person name="Spatafora J.W."/>
            <person name="Crous P.W."/>
            <person name="Grigoriev I.V."/>
        </authorList>
    </citation>
    <scope>NUCLEOTIDE SEQUENCE</scope>
    <source>
        <strain evidence="2 4">CBS 781.70</strain>
    </source>
</reference>
<organism evidence="2">
    <name type="scientific">Eremomyces bilateralis CBS 781.70</name>
    <dbReference type="NCBI Taxonomy" id="1392243"/>
    <lineage>
        <taxon>Eukaryota</taxon>
        <taxon>Fungi</taxon>
        <taxon>Dikarya</taxon>
        <taxon>Ascomycota</taxon>
        <taxon>Pezizomycotina</taxon>
        <taxon>Dothideomycetes</taxon>
        <taxon>Dothideomycetes incertae sedis</taxon>
        <taxon>Eremomycetales</taxon>
        <taxon>Eremomycetaceae</taxon>
        <taxon>Eremomyces</taxon>
    </lineage>
</organism>
<feature type="compositionally biased region" description="Polar residues" evidence="1">
    <location>
        <begin position="1"/>
        <end position="12"/>
    </location>
</feature>
<gene>
    <name evidence="2 4" type="ORF">P152DRAFT_454698</name>
</gene>
<name>A0A6G1GEY4_9PEZI</name>
<dbReference type="Proteomes" id="UP000504638">
    <property type="component" value="Unplaced"/>
</dbReference>
<feature type="compositionally biased region" description="Low complexity" evidence="1">
    <location>
        <begin position="78"/>
        <end position="105"/>
    </location>
</feature>
<evidence type="ECO:0000313" key="4">
    <source>
        <dbReference type="RefSeq" id="XP_033538061.1"/>
    </source>
</evidence>
<feature type="region of interest" description="Disordered" evidence="1">
    <location>
        <begin position="1"/>
        <end position="34"/>
    </location>
</feature>
<dbReference type="EMBL" id="ML975150">
    <property type="protein sequence ID" value="KAF1816430.1"/>
    <property type="molecule type" value="Genomic_DNA"/>
</dbReference>
<dbReference type="AlphaFoldDB" id="A0A6G1GEY4"/>
<dbReference type="GeneID" id="54419209"/>
<accession>A0A6G1GEY4</accession>
<evidence type="ECO:0000313" key="2">
    <source>
        <dbReference type="EMBL" id="KAF1816430.1"/>
    </source>
</evidence>
<feature type="non-terminal residue" evidence="2">
    <location>
        <position position="124"/>
    </location>
</feature>
<proteinExistence type="predicted"/>
<sequence length="124" mass="14541">MHQEPQNHTLPSYTPIPLPPNLPHPLHHPSIQRPRKPMYLAQMLQQLILPHKCPLPLLPRRTVQRPVLRLQMPPRRFSLPTKHTTPPPSSFSSYPILPTHLPHPLSHLHHRSPQQTRPRLPRRM</sequence>
<evidence type="ECO:0000256" key="1">
    <source>
        <dbReference type="SAM" id="MobiDB-lite"/>
    </source>
</evidence>
<keyword evidence="3" id="KW-1185">Reference proteome</keyword>
<protein>
    <submittedName>
        <fullName evidence="2 4">Uncharacterized protein</fullName>
    </submittedName>
</protein>
<reference evidence="4" key="3">
    <citation type="submission" date="2025-04" db="UniProtKB">
        <authorList>
            <consortium name="RefSeq"/>
        </authorList>
    </citation>
    <scope>IDENTIFICATION</scope>
    <source>
        <strain evidence="4">CBS 781.70</strain>
    </source>
</reference>
<evidence type="ECO:0000313" key="3">
    <source>
        <dbReference type="Proteomes" id="UP000504638"/>
    </source>
</evidence>
<feature type="region of interest" description="Disordered" evidence="1">
    <location>
        <begin position="74"/>
        <end position="124"/>
    </location>
</feature>
<feature type="compositionally biased region" description="Pro residues" evidence="1">
    <location>
        <begin position="14"/>
        <end position="23"/>
    </location>
</feature>